<dbReference type="SMART" id="SM00382">
    <property type="entry name" value="AAA"/>
    <property type="match status" value="1"/>
</dbReference>
<sequence>MMINDNRAISLEPFVRAASSVHGTVTHLSTAAEGHIDIQDLSVSYGKRTVVEGVTLRVPRNSVTALIGPSGCGKSSLLYCINRLNDLVPGCSVEGSINFSWMDNKHLAKNSTQLRRQVGMLFQRPNPFPFSIRKNLEFALRQHGIKAQADINSRIESSLREVGLWDEVHDRLDSSAIALSGGQQQRLCLARALVLNPDVLLMDEPCSALDPISTQKIETLILSLAQRRTIILVTHSLSQARRVADQVAVFWKLEGVGKLIECGKARDVFDRPRHELTQTYLQFA</sequence>
<evidence type="ECO:0000313" key="7">
    <source>
        <dbReference type="Proteomes" id="UP000886900"/>
    </source>
</evidence>
<keyword evidence="1" id="KW-0813">Transport</keyword>
<dbReference type="PANTHER" id="PTHR43423">
    <property type="entry name" value="ABC TRANSPORTER I FAMILY MEMBER 17"/>
    <property type="match status" value="1"/>
</dbReference>
<name>A0ABS6PYD7_9PSED</name>
<dbReference type="InterPro" id="IPR003593">
    <property type="entry name" value="AAA+_ATPase"/>
</dbReference>
<keyword evidence="2" id="KW-0592">Phosphate transport</keyword>
<feature type="domain" description="ABC transporter" evidence="5">
    <location>
        <begin position="36"/>
        <end position="281"/>
    </location>
</feature>
<evidence type="ECO:0000256" key="3">
    <source>
        <dbReference type="ARBA" id="ARBA00022741"/>
    </source>
</evidence>
<reference evidence="6" key="1">
    <citation type="submission" date="2021-06" db="EMBL/GenBank/DDBJ databases">
        <title>Updating the genus Pseudomonas: Description of 43 new species and partition of the Pseudomonas putida group.</title>
        <authorList>
            <person name="Girard L."/>
            <person name="Lood C."/>
            <person name="Vandamme P."/>
            <person name="Rokni-Zadeh H."/>
            <person name="Van Noort V."/>
            <person name="Hofte M."/>
            <person name="Lavigne R."/>
            <person name="De Mot R."/>
        </authorList>
    </citation>
    <scope>NUCLEOTIDE SEQUENCE</scope>
    <source>
        <strain evidence="6">SWRI79</strain>
    </source>
</reference>
<gene>
    <name evidence="6" type="ORF">KVG95_19355</name>
</gene>
<comment type="caution">
    <text evidence="6">The sequence shown here is derived from an EMBL/GenBank/DDBJ whole genome shotgun (WGS) entry which is preliminary data.</text>
</comment>
<evidence type="ECO:0000256" key="4">
    <source>
        <dbReference type="ARBA" id="ARBA00022840"/>
    </source>
</evidence>
<accession>A0ABS6PYD7</accession>
<evidence type="ECO:0000256" key="2">
    <source>
        <dbReference type="ARBA" id="ARBA00022592"/>
    </source>
</evidence>
<protein>
    <submittedName>
        <fullName evidence="6">Phosphate ABC transporter ATP-binding protein</fullName>
    </submittedName>
</protein>
<keyword evidence="7" id="KW-1185">Reference proteome</keyword>
<dbReference type="Proteomes" id="UP000886900">
    <property type="component" value="Unassembled WGS sequence"/>
</dbReference>
<dbReference type="PANTHER" id="PTHR43423:SF1">
    <property type="entry name" value="ABC TRANSPORTER I FAMILY MEMBER 17"/>
    <property type="match status" value="1"/>
</dbReference>
<dbReference type="InterPro" id="IPR005670">
    <property type="entry name" value="PstB-like"/>
</dbReference>
<dbReference type="PROSITE" id="PS50893">
    <property type="entry name" value="ABC_TRANSPORTER_2"/>
    <property type="match status" value="1"/>
</dbReference>
<dbReference type="EMBL" id="JAHSTV010000009">
    <property type="protein sequence ID" value="MBV4465490.1"/>
    <property type="molecule type" value="Genomic_DNA"/>
</dbReference>
<evidence type="ECO:0000256" key="1">
    <source>
        <dbReference type="ARBA" id="ARBA00022448"/>
    </source>
</evidence>
<keyword evidence="3" id="KW-0547">Nucleotide-binding</keyword>
<keyword evidence="4 6" id="KW-0067">ATP-binding</keyword>
<dbReference type="InterPro" id="IPR017871">
    <property type="entry name" value="ABC_transporter-like_CS"/>
</dbReference>
<evidence type="ECO:0000259" key="5">
    <source>
        <dbReference type="PROSITE" id="PS50893"/>
    </source>
</evidence>
<dbReference type="Pfam" id="PF00005">
    <property type="entry name" value="ABC_tran"/>
    <property type="match status" value="1"/>
</dbReference>
<dbReference type="CDD" id="cd03260">
    <property type="entry name" value="ABC_PstB_phosphate_transporter"/>
    <property type="match status" value="1"/>
</dbReference>
<dbReference type="PROSITE" id="PS00211">
    <property type="entry name" value="ABC_TRANSPORTER_1"/>
    <property type="match status" value="1"/>
</dbReference>
<dbReference type="GO" id="GO:0005524">
    <property type="term" value="F:ATP binding"/>
    <property type="evidence" value="ECO:0007669"/>
    <property type="project" value="UniProtKB-KW"/>
</dbReference>
<dbReference type="InterPro" id="IPR003439">
    <property type="entry name" value="ABC_transporter-like_ATP-bd"/>
</dbReference>
<dbReference type="RefSeq" id="WP_217857578.1">
    <property type="nucleotide sequence ID" value="NZ_JAHSTV010000009.1"/>
</dbReference>
<proteinExistence type="predicted"/>
<evidence type="ECO:0000313" key="6">
    <source>
        <dbReference type="EMBL" id="MBV4465490.1"/>
    </source>
</evidence>
<organism evidence="6 7">
    <name type="scientific">Pseudomonas farris</name>
    <dbReference type="NCBI Taxonomy" id="2841207"/>
    <lineage>
        <taxon>Bacteria</taxon>
        <taxon>Pseudomonadati</taxon>
        <taxon>Pseudomonadota</taxon>
        <taxon>Gammaproteobacteria</taxon>
        <taxon>Pseudomonadales</taxon>
        <taxon>Pseudomonadaceae</taxon>
        <taxon>Pseudomonas</taxon>
    </lineage>
</organism>